<sequence length="151" mass="16263">MEAFIITLSILTSIFFIVSIIVIIRRQQKAKEGIGYVINEAPAGRIPPGGVATTHGQAVVAPVYYAPPSYQSHGYPTTYVYPTHAVSQIQVQVQGMPAPLNGMPPNYPPMQQRAANEANMANAELNILPASLEKSSPHQTHQGAVETVSQI</sequence>
<organism evidence="2 3">
    <name type="scientific">Drosophila hydei</name>
    <name type="common">Fruit fly</name>
    <dbReference type="NCBI Taxonomy" id="7224"/>
    <lineage>
        <taxon>Eukaryota</taxon>
        <taxon>Metazoa</taxon>
        <taxon>Ecdysozoa</taxon>
        <taxon>Arthropoda</taxon>
        <taxon>Hexapoda</taxon>
        <taxon>Insecta</taxon>
        <taxon>Pterygota</taxon>
        <taxon>Neoptera</taxon>
        <taxon>Endopterygota</taxon>
        <taxon>Diptera</taxon>
        <taxon>Brachycera</taxon>
        <taxon>Muscomorpha</taxon>
        <taxon>Ephydroidea</taxon>
        <taxon>Drosophilidae</taxon>
        <taxon>Drosophila</taxon>
    </lineage>
</organism>
<keyword evidence="2" id="KW-1185">Reference proteome</keyword>
<reference evidence="3" key="1">
    <citation type="submission" date="2025-08" db="UniProtKB">
        <authorList>
            <consortium name="RefSeq"/>
        </authorList>
    </citation>
    <scope>IDENTIFICATION</scope>
    <source>
        <strain evidence="3">15085-1641.00</strain>
        <tissue evidence="3">Whole body</tissue>
    </source>
</reference>
<protein>
    <submittedName>
        <fullName evidence="3">Uncharacterized protein LOC111601628</fullName>
    </submittedName>
</protein>
<dbReference type="Proteomes" id="UP000504633">
    <property type="component" value="Unplaced"/>
</dbReference>
<name>A0A6J1M2J3_DROHY</name>
<keyword evidence="1" id="KW-0812">Transmembrane</keyword>
<evidence type="ECO:0000313" key="3">
    <source>
        <dbReference type="RefSeq" id="XP_023174104.2"/>
    </source>
</evidence>
<keyword evidence="1" id="KW-1133">Transmembrane helix</keyword>
<evidence type="ECO:0000256" key="1">
    <source>
        <dbReference type="SAM" id="Phobius"/>
    </source>
</evidence>
<dbReference type="KEGG" id="dhe:111601628"/>
<dbReference type="AlphaFoldDB" id="A0A6J1M2J3"/>
<dbReference type="RefSeq" id="XP_023174104.2">
    <property type="nucleotide sequence ID" value="XM_023318336.2"/>
</dbReference>
<evidence type="ECO:0000313" key="2">
    <source>
        <dbReference type="Proteomes" id="UP000504633"/>
    </source>
</evidence>
<dbReference type="OrthoDB" id="7872440at2759"/>
<feature type="transmembrane region" description="Helical" evidence="1">
    <location>
        <begin position="6"/>
        <end position="24"/>
    </location>
</feature>
<dbReference type="GeneID" id="111601628"/>
<proteinExistence type="predicted"/>
<gene>
    <name evidence="3" type="primary">LOC111601628</name>
</gene>
<dbReference type="OMA" id="YPPMQQR"/>
<accession>A0A6J1M2J3</accession>
<keyword evidence="1" id="KW-0472">Membrane</keyword>